<keyword evidence="3 7" id="KW-1133">Transmembrane helix</keyword>
<reference evidence="9 10" key="1">
    <citation type="journal article" date="2015" name="Genome Announc.">
        <title>Draft Genome Sequence and Gene Annotation of the Entomopathogenic Fungus Verticillium hemipterigenum.</title>
        <authorList>
            <person name="Horn F."/>
            <person name="Habel A."/>
            <person name="Scharf D.H."/>
            <person name="Dworschak J."/>
            <person name="Brakhage A.A."/>
            <person name="Guthke R."/>
            <person name="Hertweck C."/>
            <person name="Linde J."/>
        </authorList>
    </citation>
    <scope>NUCLEOTIDE SEQUENCE [LARGE SCALE GENOMIC DNA]</scope>
</reference>
<feature type="transmembrane region" description="Helical" evidence="7">
    <location>
        <begin position="50"/>
        <end position="75"/>
    </location>
</feature>
<dbReference type="PANTHER" id="PTHR33048:SF55">
    <property type="entry name" value="INTEGRAL MEMBRANE PROTEIN"/>
    <property type="match status" value="1"/>
</dbReference>
<evidence type="ECO:0000256" key="4">
    <source>
        <dbReference type="ARBA" id="ARBA00023136"/>
    </source>
</evidence>
<feature type="region of interest" description="Disordered" evidence="6">
    <location>
        <begin position="283"/>
        <end position="322"/>
    </location>
</feature>
<dbReference type="STRING" id="1531966.A0A0A1TEV4"/>
<keyword evidence="10" id="KW-1185">Reference proteome</keyword>
<gene>
    <name evidence="9" type="ORF">VHEMI03935</name>
</gene>
<dbReference type="AlphaFoldDB" id="A0A0A1TEV4"/>
<comment type="similarity">
    <text evidence="5">Belongs to the SAT4 family.</text>
</comment>
<dbReference type="OrthoDB" id="444631at2759"/>
<protein>
    <recommendedName>
        <fullName evidence="8">Rhodopsin domain-containing protein</fullName>
    </recommendedName>
</protein>
<evidence type="ECO:0000256" key="7">
    <source>
        <dbReference type="SAM" id="Phobius"/>
    </source>
</evidence>
<name>A0A0A1TEV4_9HYPO</name>
<evidence type="ECO:0000256" key="3">
    <source>
        <dbReference type="ARBA" id="ARBA00022989"/>
    </source>
</evidence>
<feature type="transmembrane region" description="Helical" evidence="7">
    <location>
        <begin position="131"/>
        <end position="155"/>
    </location>
</feature>
<feature type="compositionally biased region" description="Polar residues" evidence="6">
    <location>
        <begin position="291"/>
        <end position="322"/>
    </location>
</feature>
<evidence type="ECO:0000256" key="1">
    <source>
        <dbReference type="ARBA" id="ARBA00004141"/>
    </source>
</evidence>
<dbReference type="Proteomes" id="UP000039046">
    <property type="component" value="Unassembled WGS sequence"/>
</dbReference>
<dbReference type="Pfam" id="PF20684">
    <property type="entry name" value="Fung_rhodopsin"/>
    <property type="match status" value="1"/>
</dbReference>
<feature type="transmembrane region" description="Helical" evidence="7">
    <location>
        <begin position="175"/>
        <end position="197"/>
    </location>
</feature>
<organism evidence="9 10">
    <name type="scientific">[Torrubiella] hemipterigena</name>
    <dbReference type="NCBI Taxonomy" id="1531966"/>
    <lineage>
        <taxon>Eukaryota</taxon>
        <taxon>Fungi</taxon>
        <taxon>Dikarya</taxon>
        <taxon>Ascomycota</taxon>
        <taxon>Pezizomycotina</taxon>
        <taxon>Sordariomycetes</taxon>
        <taxon>Hypocreomycetidae</taxon>
        <taxon>Hypocreales</taxon>
        <taxon>Clavicipitaceae</taxon>
        <taxon>Clavicipitaceae incertae sedis</taxon>
        <taxon>'Torrubiella' clade</taxon>
    </lineage>
</organism>
<evidence type="ECO:0000256" key="5">
    <source>
        <dbReference type="ARBA" id="ARBA00038359"/>
    </source>
</evidence>
<keyword evidence="4 7" id="KW-0472">Membrane</keyword>
<dbReference type="PANTHER" id="PTHR33048">
    <property type="entry name" value="PTH11-LIKE INTEGRAL MEMBRANE PROTEIN (AFU_ORTHOLOGUE AFUA_5G11245)"/>
    <property type="match status" value="1"/>
</dbReference>
<evidence type="ECO:0000256" key="2">
    <source>
        <dbReference type="ARBA" id="ARBA00022692"/>
    </source>
</evidence>
<dbReference type="HOGENOM" id="CLU_028200_0_2_1"/>
<dbReference type="GO" id="GO:0016020">
    <property type="term" value="C:membrane"/>
    <property type="evidence" value="ECO:0007669"/>
    <property type="project" value="UniProtKB-SubCell"/>
</dbReference>
<evidence type="ECO:0000313" key="9">
    <source>
        <dbReference type="EMBL" id="CEJ85853.1"/>
    </source>
</evidence>
<accession>A0A0A1TEV4</accession>
<feature type="domain" description="Rhodopsin" evidence="8">
    <location>
        <begin position="34"/>
        <end position="271"/>
    </location>
</feature>
<feature type="transmembrane region" description="Helical" evidence="7">
    <location>
        <begin position="15"/>
        <end position="38"/>
    </location>
</feature>
<proteinExistence type="inferred from homology"/>
<evidence type="ECO:0000256" key="6">
    <source>
        <dbReference type="SAM" id="MobiDB-lite"/>
    </source>
</evidence>
<keyword evidence="2 7" id="KW-0812">Transmembrane</keyword>
<comment type="subcellular location">
    <subcellularLocation>
        <location evidence="1">Membrane</location>
        <topology evidence="1">Multi-pass membrane protein</topology>
    </subcellularLocation>
</comment>
<dbReference type="InterPro" id="IPR052337">
    <property type="entry name" value="SAT4-like"/>
</dbReference>
<evidence type="ECO:0000259" key="8">
    <source>
        <dbReference type="Pfam" id="PF20684"/>
    </source>
</evidence>
<evidence type="ECO:0000313" key="10">
    <source>
        <dbReference type="Proteomes" id="UP000039046"/>
    </source>
</evidence>
<sequence>MGNAFQSQDAPDTAFYVRVPCIVFFIVTPIFVFIRLYNRIVRKTGIGLDDITIVFSFICTLIVQILMMISCNYGFGQHVKKLSPDNLHMALKLFYVAQIFYKLTINLTKISILLLYLRIFVQRWFRISSTILIGVVSAFMVATVCASIWQCSPIAGAWDKSIKPMHCGVNLTVNWYANAGFAIATDLMILILPMQPIWTSKLPVNQKRALMLVFALGGFATFTSVARATTLNFSTTTPDITYDIASTLWTMVEENIAIICACLPMCRMVLAWIFPRMFANHPASADKNDSESTGPTITIGQRRTRSKGGQWQPYTGPATSEGINRSIVQHPDASQEHILAYPGSPKVDNDNSIIKTTQYEVSYEMQTKKSFSTNDSAV</sequence>
<dbReference type="EMBL" id="CDHN01000002">
    <property type="protein sequence ID" value="CEJ85853.1"/>
    <property type="molecule type" value="Genomic_DNA"/>
</dbReference>
<dbReference type="InterPro" id="IPR049326">
    <property type="entry name" value="Rhodopsin_dom_fungi"/>
</dbReference>
<feature type="transmembrane region" description="Helical" evidence="7">
    <location>
        <begin position="209"/>
        <end position="228"/>
    </location>
</feature>
<feature type="transmembrane region" description="Helical" evidence="7">
    <location>
        <begin position="256"/>
        <end position="274"/>
    </location>
</feature>
<feature type="transmembrane region" description="Helical" evidence="7">
    <location>
        <begin position="95"/>
        <end position="119"/>
    </location>
</feature>